<dbReference type="AlphaFoldDB" id="A0AAX3N130"/>
<feature type="transmembrane region" description="Helical" evidence="1">
    <location>
        <begin position="138"/>
        <end position="158"/>
    </location>
</feature>
<protein>
    <submittedName>
        <fullName evidence="2">Uncharacterized protein</fullName>
    </submittedName>
</protein>
<reference evidence="2" key="1">
    <citation type="submission" date="2023-02" db="EMBL/GenBank/DDBJ databases">
        <title>Pathogen: clinical or host-associated sample.</title>
        <authorList>
            <person name="Hergert J."/>
            <person name="Casey R."/>
            <person name="Wagner J."/>
            <person name="Young E.L."/>
            <person name="Oakeson K.F."/>
        </authorList>
    </citation>
    <scope>NUCLEOTIDE SEQUENCE</scope>
    <source>
        <strain evidence="2">2022CK-00830</strain>
    </source>
</reference>
<dbReference type="EMBL" id="CP118101">
    <property type="protein sequence ID" value="WDH83323.1"/>
    <property type="molecule type" value="Genomic_DNA"/>
</dbReference>
<organism evidence="2 3">
    <name type="scientific">Paenibacillus urinalis</name>
    <dbReference type="NCBI Taxonomy" id="521520"/>
    <lineage>
        <taxon>Bacteria</taxon>
        <taxon>Bacillati</taxon>
        <taxon>Bacillota</taxon>
        <taxon>Bacilli</taxon>
        <taxon>Bacillales</taxon>
        <taxon>Paenibacillaceae</taxon>
        <taxon>Paenibacillus</taxon>
    </lineage>
</organism>
<evidence type="ECO:0000313" key="3">
    <source>
        <dbReference type="Proteomes" id="UP001220962"/>
    </source>
</evidence>
<name>A0AAX3N130_9BACL</name>
<keyword evidence="1" id="KW-0472">Membrane</keyword>
<gene>
    <name evidence="2" type="ORF">PUW23_03500</name>
</gene>
<sequence>MAKYMVTENEVKKVLDIDSFRNVSKEKIMEFVSAIPNMDKEVAIKIIEQFPAYVESANNMLAQLNTMSNNAMKENGESQKEVIRAYKKILDDLGELLKKDTITSEERGHITEQMITIADRISAKDTENKEFLNGIIKYRVPIIGGALLLGAAILGVNVKGTKIPKINELK</sequence>
<evidence type="ECO:0000256" key="1">
    <source>
        <dbReference type="SAM" id="Phobius"/>
    </source>
</evidence>
<dbReference type="Proteomes" id="UP001220962">
    <property type="component" value="Chromosome"/>
</dbReference>
<keyword evidence="1" id="KW-0812">Transmembrane</keyword>
<dbReference type="RefSeq" id="WP_274359457.1">
    <property type="nucleotide sequence ID" value="NZ_CP118101.1"/>
</dbReference>
<keyword evidence="1" id="KW-1133">Transmembrane helix</keyword>
<accession>A0AAX3N130</accession>
<proteinExistence type="predicted"/>
<evidence type="ECO:0000313" key="2">
    <source>
        <dbReference type="EMBL" id="WDH83323.1"/>
    </source>
</evidence>